<sequence>MDDSNTLDQEDEFEKYLEILKSYLNELQDQKLLEICSAWVVRLSACRDDEKSLRNRYIFSLCYQLSKGVLDDPFTQSPSANINLPPLVDSLQSENSSEVEYAVINPYEPNSLANEDDLDNLQNHKLNLKTSKTFETTTRPSRSINDFNRKILHCNCPAQSEDNRCSSAEYQFRTASLIRKLRDIKAQNSLLHNELESLRHDTLRSQNNCEECSINKTNRSTSILTKNDSNSTLNSYRTKMKEIQASRNSLIETISELQNKLDNFEELKRHEINDIEAKHKLEIIKLKSTVREEITNVYEEKIEQLKLHYENTMNEMQEKASADTKGCMCKTNVAGKNKIIQEKENEISKLKVLIQEQKKYIENIMSKVLDDSADNSSNENVKHKSLVLEERLHKLEKPKSKCSKCYENKLANLHREKNLGECTMQLQLVKHRARVARETTDENQIELNKALDKLESKYKEIVANVQSTAIQRRMQDQIALDSILQAACGFKTVCPNANSQFSGKTVRNQNRTCDTDNVSMQLRDKVENKSVEADSLITGYSLDGERMEALFQRLYITQDGRGSVK</sequence>
<keyword evidence="4" id="KW-1185">Reference proteome</keyword>
<proteinExistence type="predicted"/>
<dbReference type="Proteomes" id="UP000005204">
    <property type="component" value="Unassembled WGS sequence"/>
</dbReference>
<dbReference type="AlphaFoldDB" id="A0A8R2HKS8"/>
<dbReference type="RefSeq" id="XP_021202137.2">
    <property type="nucleotide sequence ID" value="XM_021346462.3"/>
</dbReference>
<feature type="coiled-coil region" evidence="1">
    <location>
        <begin position="240"/>
        <end position="360"/>
    </location>
</feature>
<accession>A0A8R2HKS8</accession>
<reference evidence="4" key="1">
    <citation type="journal article" date="2008" name="Insect Biochem. Mol. Biol.">
        <title>The genome of a lepidopteran model insect, the silkworm Bombyx mori.</title>
        <authorList>
            <consortium name="International Silkworm Genome Consortium"/>
        </authorList>
    </citation>
    <scope>NUCLEOTIDE SEQUENCE [LARGE SCALE GENOMIC DNA]</scope>
    <source>
        <strain evidence="4">p50T</strain>
    </source>
</reference>
<evidence type="ECO:0000259" key="2">
    <source>
        <dbReference type="Pfam" id="PF14846"/>
    </source>
</evidence>
<organism evidence="3 4">
    <name type="scientific">Bombyx mori</name>
    <name type="common">Silk moth</name>
    <dbReference type="NCBI Taxonomy" id="7091"/>
    <lineage>
        <taxon>Eukaryota</taxon>
        <taxon>Metazoa</taxon>
        <taxon>Ecdysozoa</taxon>
        <taxon>Arthropoda</taxon>
        <taxon>Hexapoda</taxon>
        <taxon>Insecta</taxon>
        <taxon>Pterygota</taxon>
        <taxon>Neoptera</taxon>
        <taxon>Endopterygota</taxon>
        <taxon>Lepidoptera</taxon>
        <taxon>Glossata</taxon>
        <taxon>Ditrysia</taxon>
        <taxon>Bombycoidea</taxon>
        <taxon>Bombycidae</taxon>
        <taxon>Bombycinae</taxon>
        <taxon>Bombyx</taxon>
    </lineage>
</organism>
<keyword evidence="1" id="KW-0175">Coiled coil</keyword>
<dbReference type="GeneID" id="101742531"/>
<protein>
    <recommendedName>
        <fullName evidence="2">DUF4485 domain-containing protein</fullName>
    </recommendedName>
</protein>
<feature type="coiled-coil region" evidence="1">
    <location>
        <begin position="437"/>
        <end position="464"/>
    </location>
</feature>
<dbReference type="EnsemblMetazoa" id="XM_021346462.2">
    <property type="protein sequence ID" value="XP_021202137.2"/>
    <property type="gene ID" value="LOC101742531"/>
</dbReference>
<name>A0A8R2HKS8_BOMMO</name>
<evidence type="ECO:0000313" key="3">
    <source>
        <dbReference type="EnsemblMetazoa" id="XP_021202137.2"/>
    </source>
</evidence>
<dbReference type="InterPro" id="IPR027831">
    <property type="entry name" value="DUF4485"/>
</dbReference>
<dbReference type="KEGG" id="bmor:101742531"/>
<evidence type="ECO:0000313" key="4">
    <source>
        <dbReference type="Proteomes" id="UP000005204"/>
    </source>
</evidence>
<dbReference type="Pfam" id="PF14846">
    <property type="entry name" value="DUF4485"/>
    <property type="match status" value="1"/>
</dbReference>
<feature type="domain" description="DUF4485" evidence="2">
    <location>
        <begin position="10"/>
        <end position="87"/>
    </location>
</feature>
<evidence type="ECO:0000256" key="1">
    <source>
        <dbReference type="SAM" id="Coils"/>
    </source>
</evidence>
<reference evidence="3" key="2">
    <citation type="submission" date="2022-06" db="UniProtKB">
        <authorList>
            <consortium name="EnsemblMetazoa"/>
        </authorList>
    </citation>
    <scope>IDENTIFICATION</scope>
    <source>
        <strain evidence="3">p50T (Dazao)</strain>
    </source>
</reference>